<evidence type="ECO:0000256" key="1">
    <source>
        <dbReference type="ARBA" id="ARBA00004255"/>
    </source>
</evidence>
<dbReference type="Proteomes" id="UP001327093">
    <property type="component" value="Unassembled WGS sequence"/>
</dbReference>
<organism evidence="5 6">
    <name type="scientific">Saccharopolyspora mangrovi</name>
    <dbReference type="NCBI Taxonomy" id="3082379"/>
    <lineage>
        <taxon>Bacteria</taxon>
        <taxon>Bacillati</taxon>
        <taxon>Actinomycetota</taxon>
        <taxon>Actinomycetes</taxon>
        <taxon>Pseudonocardiales</taxon>
        <taxon>Pseudonocardiaceae</taxon>
        <taxon>Saccharopolyspora</taxon>
    </lineage>
</organism>
<reference evidence="5 6" key="1">
    <citation type="submission" date="2023-10" db="EMBL/GenBank/DDBJ databases">
        <title>Saccharopolyspora sp. nov., isolated from mangrove soil.</title>
        <authorList>
            <person name="Lu Y."/>
            <person name="Liu W."/>
        </authorList>
    </citation>
    <scope>NUCLEOTIDE SEQUENCE [LARGE SCALE GENOMIC DNA]</scope>
    <source>
        <strain evidence="5 6">S2-29</strain>
    </source>
</reference>
<evidence type="ECO:0000313" key="5">
    <source>
        <dbReference type="EMBL" id="MEB3370764.1"/>
    </source>
</evidence>
<keyword evidence="6" id="KW-1185">Reference proteome</keyword>
<evidence type="ECO:0000256" key="3">
    <source>
        <dbReference type="ARBA" id="ARBA00023121"/>
    </source>
</evidence>
<dbReference type="Pfam" id="PF05719">
    <property type="entry name" value="GPP34"/>
    <property type="match status" value="1"/>
</dbReference>
<comment type="caution">
    <text evidence="5">The sequence shown here is derived from an EMBL/GenBank/DDBJ whole genome shotgun (WGS) entry which is preliminary data.</text>
</comment>
<evidence type="ECO:0000256" key="4">
    <source>
        <dbReference type="ARBA" id="ARBA00023136"/>
    </source>
</evidence>
<comment type="subcellular location">
    <subcellularLocation>
        <location evidence="1">Golgi apparatus membrane</location>
        <topology evidence="1">Peripheral membrane protein</topology>
        <orientation evidence="1">Cytoplasmic side</orientation>
    </subcellularLocation>
</comment>
<gene>
    <name evidence="5" type="ORF">R4I43_25510</name>
</gene>
<dbReference type="EMBL" id="JAWLNX010000021">
    <property type="protein sequence ID" value="MEB3370764.1"/>
    <property type="molecule type" value="Genomic_DNA"/>
</dbReference>
<sequence length="112" mass="11758">MRRERKKFLLISYDAFTPDPGARDALVARIRAAARNEVELDERLALLAALVHATGLHAHLGLDKAERKRLKEISKGEQLGAAVRDVVAQTTAMLAATTVVAAGAASGGATGG</sequence>
<proteinExistence type="predicted"/>
<dbReference type="InterPro" id="IPR038261">
    <property type="entry name" value="GPP34-like_sf"/>
</dbReference>
<evidence type="ECO:0000256" key="2">
    <source>
        <dbReference type="ARBA" id="ARBA00023034"/>
    </source>
</evidence>
<dbReference type="InterPro" id="IPR008628">
    <property type="entry name" value="GPP34-like"/>
</dbReference>
<keyword evidence="2" id="KW-0333">Golgi apparatus</keyword>
<name>A0ABU6AGR6_9PSEU</name>
<keyword evidence="4" id="KW-0472">Membrane</keyword>
<accession>A0ABU6AGR6</accession>
<keyword evidence="3" id="KW-0446">Lipid-binding</keyword>
<evidence type="ECO:0000313" key="6">
    <source>
        <dbReference type="Proteomes" id="UP001327093"/>
    </source>
</evidence>
<protein>
    <submittedName>
        <fullName evidence="5">GPP34 family phosphoprotein</fullName>
    </submittedName>
</protein>
<dbReference type="Gene3D" id="1.10.3630.10">
    <property type="entry name" value="yeast vps74-n-term truncation variant domain like"/>
    <property type="match status" value="1"/>
</dbReference>